<evidence type="ECO:0000256" key="5">
    <source>
        <dbReference type="ARBA" id="ARBA00022824"/>
    </source>
</evidence>
<keyword evidence="5" id="KW-0256">Endoplasmic reticulum</keyword>
<dbReference type="RefSeq" id="WP_016233309.1">
    <property type="nucleotide sequence ID" value="NZ_ABACVG020000001.1"/>
</dbReference>
<sequence>MRIFVTVGTTSFDSMIENFDHYFNENKKYNVNFQIANGNYIPKSGAFFSFRDDVDVFYNDADVIITHAGAGTLYQLLEKGKKIIAVPNLERIDKHQVDIATYMERNHYLLVCWDYNEIGDLLKSIHNFKPNPYYKIEFDKGKEIADYIRSLYF</sequence>
<organism evidence="7">
    <name type="scientific">Escherichia coli</name>
    <dbReference type="NCBI Taxonomy" id="562"/>
    <lineage>
        <taxon>Bacteria</taxon>
        <taxon>Pseudomonadati</taxon>
        <taxon>Pseudomonadota</taxon>
        <taxon>Gammaproteobacteria</taxon>
        <taxon>Enterobacterales</taxon>
        <taxon>Enterobacteriaceae</taxon>
        <taxon>Escherichia</taxon>
    </lineage>
</organism>
<dbReference type="GO" id="GO:0016758">
    <property type="term" value="F:hexosyltransferase activity"/>
    <property type="evidence" value="ECO:0007669"/>
    <property type="project" value="InterPro"/>
</dbReference>
<dbReference type="PANTHER" id="PTHR12867:SF6">
    <property type="entry name" value="N-ACETYLGLUCOSAMINYLDIPHOSPHODOLICHOL N-ACETYLGLUCOSAMINYLTRANSFERASE"/>
    <property type="match status" value="1"/>
</dbReference>
<dbReference type="Gene3D" id="3.40.50.2000">
    <property type="entry name" value="Glycogen Phosphorylase B"/>
    <property type="match status" value="1"/>
</dbReference>
<dbReference type="GO" id="GO:0006488">
    <property type="term" value="P:dolichol-linked oligosaccharide biosynthetic process"/>
    <property type="evidence" value="ECO:0007669"/>
    <property type="project" value="InterPro"/>
</dbReference>
<keyword evidence="3" id="KW-0328">Glycosyltransferase</keyword>
<dbReference type="InterPro" id="IPR039042">
    <property type="entry name" value="Alg13-like"/>
</dbReference>
<dbReference type="Pfam" id="PF04101">
    <property type="entry name" value="Glyco_tran_28_C"/>
    <property type="match status" value="1"/>
</dbReference>
<dbReference type="SUPFAM" id="SSF53756">
    <property type="entry name" value="UDP-Glycosyltransferase/glycogen phosphorylase"/>
    <property type="match status" value="1"/>
</dbReference>
<evidence type="ECO:0000256" key="1">
    <source>
        <dbReference type="ARBA" id="ARBA00004240"/>
    </source>
</evidence>
<proteinExistence type="inferred from homology"/>
<comment type="similarity">
    <text evidence="2">Belongs to the glycosyltransferase 28 family.</text>
</comment>
<dbReference type="InterPro" id="IPR048097">
    <property type="entry name" value="Cps14G-like"/>
</dbReference>
<feature type="domain" description="Glycosyl transferase family 28 C-terminal" evidence="6">
    <location>
        <begin position="3"/>
        <end position="132"/>
    </location>
</feature>
<evidence type="ECO:0000313" key="7">
    <source>
        <dbReference type="EMBL" id="BAV90516.1"/>
    </source>
</evidence>
<evidence type="ECO:0000256" key="4">
    <source>
        <dbReference type="ARBA" id="ARBA00022679"/>
    </source>
</evidence>
<dbReference type="PANTHER" id="PTHR12867">
    <property type="entry name" value="GLYCOSYL TRANSFERASE-RELATED"/>
    <property type="match status" value="1"/>
</dbReference>
<keyword evidence="4" id="KW-0808">Transferase</keyword>
<evidence type="ECO:0000256" key="3">
    <source>
        <dbReference type="ARBA" id="ARBA00022676"/>
    </source>
</evidence>
<accession>A0A1J1DRX6</accession>
<evidence type="ECO:0000259" key="6">
    <source>
        <dbReference type="Pfam" id="PF04101"/>
    </source>
</evidence>
<dbReference type="AlphaFoldDB" id="A0A1J1DRX6"/>
<name>A0A1J1DRX6_ECOLX</name>
<evidence type="ECO:0000256" key="2">
    <source>
        <dbReference type="ARBA" id="ARBA00006962"/>
    </source>
</evidence>
<comment type="subcellular location">
    <subcellularLocation>
        <location evidence="1">Endoplasmic reticulum</location>
    </subcellularLocation>
</comment>
<dbReference type="InterPro" id="IPR007235">
    <property type="entry name" value="Glyco_trans_28_C"/>
</dbReference>
<dbReference type="EMBL" id="LC177552">
    <property type="protein sequence ID" value="BAV90516.1"/>
    <property type="molecule type" value="Genomic_DNA"/>
</dbReference>
<dbReference type="NCBIfam" id="NF041548">
    <property type="entry name" value="PssE"/>
    <property type="match status" value="1"/>
</dbReference>
<reference evidence="7" key="1">
    <citation type="journal article" date="2017" name="Microb. Genom.">
        <title>An untypeable enterotoxigenic Escherichia coli represents one of the dominant types causing human disease.</title>
        <authorList>
            <person name="Iguchi A."/>
            <person name="von Mentzer A."/>
            <person name="Kikuchi T."/>
            <person name="Thomson N.R."/>
        </authorList>
    </citation>
    <scope>NUCLEOTIDE SEQUENCE</scope>
    <source>
        <strain evidence="7">E819</strain>
    </source>
</reference>
<protein>
    <submittedName>
        <fullName evidence="7">Putative glycosyltranslocase</fullName>
    </submittedName>
</protein>